<dbReference type="EMBL" id="QGTL01000019">
    <property type="protein sequence ID" value="PWV67773.1"/>
    <property type="molecule type" value="Genomic_DNA"/>
</dbReference>
<evidence type="ECO:0000313" key="2">
    <source>
        <dbReference type="Proteomes" id="UP000246410"/>
    </source>
</evidence>
<dbReference type="Proteomes" id="UP000246410">
    <property type="component" value="Unassembled WGS sequence"/>
</dbReference>
<sequence length="205" mass="22277">MLEAPTADASGMDRRAFGEFVGPQGELASYALGWITGSDPHAGRITIGIGAGNPGGATFHAVVFPHQGSHAYALVDDPFEQVPEGGPDLTADEARAHEDLPFVWWVVDQVMDRDPRAWWLRHWVVGTRCVQTAQVFEQDEPILRVTHGDDGVWQLTGSSAAGPDGKFGHLWHAVDEDPTLRHVLDLPTGTRATRGNPVGEWTRTA</sequence>
<dbReference type="AlphaFoldDB" id="A0A317N2K1"/>
<reference evidence="1 2" key="1">
    <citation type="submission" date="2018-05" db="EMBL/GenBank/DDBJ databases">
        <title>Genomic Encyclopedia of Type Strains, Phase IV (KMG-IV): sequencing the most valuable type-strain genomes for metagenomic binning, comparative biology and taxonomic classification.</title>
        <authorList>
            <person name="Goeker M."/>
        </authorList>
    </citation>
    <scope>NUCLEOTIDE SEQUENCE [LARGE SCALE GENOMIC DNA]</scope>
    <source>
        <strain evidence="1 2">DSM 44717</strain>
    </source>
</reference>
<name>A0A317N2K1_9NOCA</name>
<proteinExistence type="predicted"/>
<protein>
    <submittedName>
        <fullName evidence="1">Uncharacterized protein</fullName>
    </submittedName>
</protein>
<gene>
    <name evidence="1" type="ORF">DFR69_11987</name>
</gene>
<organism evidence="1 2">
    <name type="scientific">Nocardia neocaledoniensis</name>
    <dbReference type="NCBI Taxonomy" id="236511"/>
    <lineage>
        <taxon>Bacteria</taxon>
        <taxon>Bacillati</taxon>
        <taxon>Actinomycetota</taxon>
        <taxon>Actinomycetes</taxon>
        <taxon>Mycobacteriales</taxon>
        <taxon>Nocardiaceae</taxon>
        <taxon>Nocardia</taxon>
    </lineage>
</organism>
<accession>A0A317N2K1</accession>
<keyword evidence="2" id="KW-1185">Reference proteome</keyword>
<evidence type="ECO:0000313" key="1">
    <source>
        <dbReference type="EMBL" id="PWV67773.1"/>
    </source>
</evidence>
<comment type="caution">
    <text evidence="1">The sequence shown here is derived from an EMBL/GenBank/DDBJ whole genome shotgun (WGS) entry which is preliminary data.</text>
</comment>